<evidence type="ECO:0000313" key="2">
    <source>
        <dbReference type="Proteomes" id="UP000887578"/>
    </source>
</evidence>
<organism evidence="2 3">
    <name type="scientific">Panagrolaimus davidi</name>
    <dbReference type="NCBI Taxonomy" id="227884"/>
    <lineage>
        <taxon>Eukaryota</taxon>
        <taxon>Metazoa</taxon>
        <taxon>Ecdysozoa</taxon>
        <taxon>Nematoda</taxon>
        <taxon>Chromadorea</taxon>
        <taxon>Rhabditida</taxon>
        <taxon>Tylenchina</taxon>
        <taxon>Panagrolaimomorpha</taxon>
        <taxon>Panagrolaimoidea</taxon>
        <taxon>Panagrolaimidae</taxon>
        <taxon>Panagrolaimus</taxon>
    </lineage>
</organism>
<keyword evidence="1" id="KW-0732">Signal</keyword>
<evidence type="ECO:0000313" key="3">
    <source>
        <dbReference type="WBParaSite" id="PDA_v2.g30525.t1"/>
    </source>
</evidence>
<accession>A0A914QT00</accession>
<feature type="signal peptide" evidence="1">
    <location>
        <begin position="1"/>
        <end position="18"/>
    </location>
</feature>
<keyword evidence="2" id="KW-1185">Reference proteome</keyword>
<dbReference type="AlphaFoldDB" id="A0A914QT00"/>
<feature type="chain" id="PRO_5037402233" evidence="1">
    <location>
        <begin position="19"/>
        <end position="98"/>
    </location>
</feature>
<dbReference type="WBParaSite" id="PDA_v2.g30525.t1">
    <property type="protein sequence ID" value="PDA_v2.g30525.t1"/>
    <property type="gene ID" value="PDA_v2.g30525"/>
</dbReference>
<dbReference type="Proteomes" id="UP000887578">
    <property type="component" value="Unplaced"/>
</dbReference>
<proteinExistence type="predicted"/>
<name>A0A914QT00_9BILA</name>
<reference evidence="3" key="1">
    <citation type="submission" date="2022-11" db="UniProtKB">
        <authorList>
            <consortium name="WormBaseParasite"/>
        </authorList>
    </citation>
    <scope>IDENTIFICATION</scope>
</reference>
<evidence type="ECO:0000256" key="1">
    <source>
        <dbReference type="SAM" id="SignalP"/>
    </source>
</evidence>
<protein>
    <submittedName>
        <fullName evidence="3">Uncharacterized protein</fullName>
    </submittedName>
</protein>
<sequence>MVKIIFILFLFLLSAVNAKIFYNDAIIHHLTRRQIITGQSVVSTPGGGLAPVPPGSLVVDAFSPFPGLPTNPFSPSVVSVAGGGLMTIPPGSKIVPGK</sequence>